<protein>
    <recommendedName>
        <fullName evidence="10">Odorant receptor</fullName>
    </recommendedName>
</protein>
<dbReference type="AlphaFoldDB" id="A0AAD9S1K0"/>
<dbReference type="InterPro" id="IPR004117">
    <property type="entry name" value="7tm6_olfct_rcpt"/>
</dbReference>
<keyword evidence="9 10" id="KW-0807">Transducer</keyword>
<feature type="transmembrane region" description="Helical" evidence="10">
    <location>
        <begin position="93"/>
        <end position="117"/>
    </location>
</feature>
<evidence type="ECO:0000256" key="1">
    <source>
        <dbReference type="ARBA" id="ARBA00004651"/>
    </source>
</evidence>
<accession>A0AAD9S1K0</accession>
<evidence type="ECO:0000256" key="5">
    <source>
        <dbReference type="ARBA" id="ARBA00022725"/>
    </source>
</evidence>
<keyword evidence="2" id="KW-1003">Cell membrane</keyword>
<evidence type="ECO:0000256" key="4">
    <source>
        <dbReference type="ARBA" id="ARBA00022692"/>
    </source>
</evidence>
<keyword evidence="6 10" id="KW-1133">Transmembrane helix</keyword>
<evidence type="ECO:0000256" key="2">
    <source>
        <dbReference type="ARBA" id="ARBA00022475"/>
    </source>
</evidence>
<organism evidence="11 12">
    <name type="scientific">Odynerus spinipes</name>
    <dbReference type="NCBI Taxonomy" id="1348599"/>
    <lineage>
        <taxon>Eukaryota</taxon>
        <taxon>Metazoa</taxon>
        <taxon>Ecdysozoa</taxon>
        <taxon>Arthropoda</taxon>
        <taxon>Hexapoda</taxon>
        <taxon>Insecta</taxon>
        <taxon>Pterygota</taxon>
        <taxon>Neoptera</taxon>
        <taxon>Endopterygota</taxon>
        <taxon>Hymenoptera</taxon>
        <taxon>Apocrita</taxon>
        <taxon>Aculeata</taxon>
        <taxon>Vespoidea</taxon>
        <taxon>Vespidae</taxon>
        <taxon>Eumeninae</taxon>
        <taxon>Odynerus</taxon>
    </lineage>
</organism>
<evidence type="ECO:0000256" key="10">
    <source>
        <dbReference type="RuleBase" id="RU351113"/>
    </source>
</evidence>
<gene>
    <name evidence="11" type="ORF">KPH14_001752</name>
</gene>
<evidence type="ECO:0000256" key="7">
    <source>
        <dbReference type="ARBA" id="ARBA00023136"/>
    </source>
</evidence>
<evidence type="ECO:0000256" key="9">
    <source>
        <dbReference type="ARBA" id="ARBA00023224"/>
    </source>
</evidence>
<feature type="transmembrane region" description="Helical" evidence="10">
    <location>
        <begin position="28"/>
        <end position="51"/>
    </location>
</feature>
<keyword evidence="12" id="KW-1185">Reference proteome</keyword>
<proteinExistence type="inferred from homology"/>
<comment type="caution">
    <text evidence="10">Lacks conserved residue(s) required for the propagation of feature annotation.</text>
</comment>
<dbReference type="GO" id="GO:0007165">
    <property type="term" value="P:signal transduction"/>
    <property type="evidence" value="ECO:0007669"/>
    <property type="project" value="UniProtKB-KW"/>
</dbReference>
<evidence type="ECO:0000256" key="3">
    <source>
        <dbReference type="ARBA" id="ARBA00022606"/>
    </source>
</evidence>
<keyword evidence="3 10" id="KW-0716">Sensory transduction</keyword>
<comment type="similarity">
    <text evidence="10">Belongs to the insect chemoreceptor superfamily. Heteromeric odorant receptor channel (TC 1.A.69) family.</text>
</comment>
<feature type="transmembrane region" description="Helical" evidence="10">
    <location>
        <begin position="154"/>
        <end position="174"/>
    </location>
</feature>
<evidence type="ECO:0000256" key="6">
    <source>
        <dbReference type="ARBA" id="ARBA00022989"/>
    </source>
</evidence>
<evidence type="ECO:0000313" key="12">
    <source>
        <dbReference type="Proteomes" id="UP001258017"/>
    </source>
</evidence>
<dbReference type="GO" id="GO:0004984">
    <property type="term" value="F:olfactory receptor activity"/>
    <property type="evidence" value="ECO:0007669"/>
    <property type="project" value="InterPro"/>
</dbReference>
<dbReference type="PANTHER" id="PTHR21137:SF35">
    <property type="entry name" value="ODORANT RECEPTOR 19A-RELATED"/>
    <property type="match status" value="1"/>
</dbReference>
<comment type="caution">
    <text evidence="11">The sequence shown here is derived from an EMBL/GenBank/DDBJ whole genome shotgun (WGS) entry which is preliminary data.</text>
</comment>
<reference evidence="11" key="2">
    <citation type="journal article" date="2023" name="Commun. Biol.">
        <title>Intrasexual cuticular hydrocarbon dimorphism in a wasp sheds light on hydrocarbon biosynthesis genes in Hymenoptera.</title>
        <authorList>
            <person name="Moris V.C."/>
            <person name="Podsiadlowski L."/>
            <person name="Martin S."/>
            <person name="Oeyen J.P."/>
            <person name="Donath A."/>
            <person name="Petersen M."/>
            <person name="Wilbrandt J."/>
            <person name="Misof B."/>
            <person name="Liedtke D."/>
            <person name="Thamm M."/>
            <person name="Scheiner R."/>
            <person name="Schmitt T."/>
            <person name="Niehuis O."/>
        </authorList>
    </citation>
    <scope>NUCLEOTIDE SEQUENCE</scope>
    <source>
        <strain evidence="11">GBR_01_08_01A</strain>
    </source>
</reference>
<evidence type="ECO:0000313" key="11">
    <source>
        <dbReference type="EMBL" id="KAK2588891.1"/>
    </source>
</evidence>
<feature type="transmembrane region" description="Helical" evidence="10">
    <location>
        <begin position="257"/>
        <end position="280"/>
    </location>
</feature>
<evidence type="ECO:0000256" key="8">
    <source>
        <dbReference type="ARBA" id="ARBA00023170"/>
    </source>
</evidence>
<keyword evidence="7 10" id="KW-0472">Membrane</keyword>
<comment type="subcellular location">
    <subcellularLocation>
        <location evidence="1 10">Cell membrane</location>
        <topology evidence="1 10">Multi-pass membrane protein</topology>
    </subcellularLocation>
</comment>
<keyword evidence="8 10" id="KW-0675">Receptor</keyword>
<sequence length="353" mass="40678">MLAMFSGLVTVTGILRFCLENIYNLKILTKGLSCLASFSMVALKALMFFLYRQQIRELNFILEPMFEEVLVKAQYQSVVLSILNLFRRPAYMIYYLTVGILMLYTCSPLILILYQVIKHVDPIRYGLPFPTSLPWIDGTPGVRYKVEYLFEIQVSWFAVFVTCSVDCAYGFYIFQMIGVLRAMSLDCEELARSPKELDVVIRNCVKKQTLLLRCRDIIQNVYGPVILGLIISGSAVLCALIFQMFETEISVGKTLLFLVYGMMKMTQVFLYSWHGSIFAAESEAFRRSIYCGEWYQHGDIILMKDVLFVLTQKPIVLTACHFVYVSLDIFVKILNTSMSCYFLLQTFDEIDKH</sequence>
<dbReference type="PANTHER" id="PTHR21137">
    <property type="entry name" value="ODORANT RECEPTOR"/>
    <property type="match status" value="1"/>
</dbReference>
<reference evidence="11" key="1">
    <citation type="submission" date="2021-08" db="EMBL/GenBank/DDBJ databases">
        <authorList>
            <person name="Misof B."/>
            <person name="Oliver O."/>
            <person name="Podsiadlowski L."/>
            <person name="Donath A."/>
            <person name="Peters R."/>
            <person name="Mayer C."/>
            <person name="Rust J."/>
            <person name="Gunkel S."/>
            <person name="Lesny P."/>
            <person name="Martin S."/>
            <person name="Oeyen J.P."/>
            <person name="Petersen M."/>
            <person name="Panagiotis P."/>
            <person name="Wilbrandt J."/>
            <person name="Tanja T."/>
        </authorList>
    </citation>
    <scope>NUCLEOTIDE SEQUENCE</scope>
    <source>
        <strain evidence="11">GBR_01_08_01A</strain>
        <tissue evidence="11">Thorax + abdomen</tissue>
    </source>
</reference>
<dbReference type="Proteomes" id="UP001258017">
    <property type="component" value="Unassembled WGS sequence"/>
</dbReference>
<dbReference type="Pfam" id="PF02949">
    <property type="entry name" value="7tm_6"/>
    <property type="match status" value="1"/>
</dbReference>
<keyword evidence="4 10" id="KW-0812">Transmembrane</keyword>
<dbReference type="EMBL" id="JAIFRP010000002">
    <property type="protein sequence ID" value="KAK2588891.1"/>
    <property type="molecule type" value="Genomic_DNA"/>
</dbReference>
<dbReference type="GO" id="GO:0005886">
    <property type="term" value="C:plasma membrane"/>
    <property type="evidence" value="ECO:0007669"/>
    <property type="project" value="UniProtKB-SubCell"/>
</dbReference>
<keyword evidence="5 10" id="KW-0552">Olfaction</keyword>
<name>A0AAD9S1K0_9HYME</name>
<dbReference type="GO" id="GO:0005549">
    <property type="term" value="F:odorant binding"/>
    <property type="evidence" value="ECO:0007669"/>
    <property type="project" value="InterPro"/>
</dbReference>
<feature type="transmembrane region" description="Helical" evidence="10">
    <location>
        <begin position="221"/>
        <end position="245"/>
    </location>
</feature>